<dbReference type="STRING" id="5786.F0ZE16"/>
<gene>
    <name evidence="3" type="ORF">DICPUDRAFT_91548</name>
</gene>
<dbReference type="PRINTS" id="PR00421">
    <property type="entry name" value="THIOREDOXIN"/>
</dbReference>
<dbReference type="AlphaFoldDB" id="F0ZE16"/>
<reference evidence="4" key="1">
    <citation type="journal article" date="2011" name="Genome Biol.">
        <title>Comparative genomics of the social amoebae Dictyostelium discoideum and Dictyostelium purpureum.</title>
        <authorList>
            <consortium name="US DOE Joint Genome Institute (JGI-PGF)"/>
            <person name="Sucgang R."/>
            <person name="Kuo A."/>
            <person name="Tian X."/>
            <person name="Salerno W."/>
            <person name="Parikh A."/>
            <person name="Feasley C.L."/>
            <person name="Dalin E."/>
            <person name="Tu H."/>
            <person name="Huang E."/>
            <person name="Barry K."/>
            <person name="Lindquist E."/>
            <person name="Shapiro H."/>
            <person name="Bruce D."/>
            <person name="Schmutz J."/>
            <person name="Salamov A."/>
            <person name="Fey P."/>
            <person name="Gaudet P."/>
            <person name="Anjard C."/>
            <person name="Babu M.M."/>
            <person name="Basu S."/>
            <person name="Bushmanova Y."/>
            <person name="van der Wel H."/>
            <person name="Katoh-Kurasawa M."/>
            <person name="Dinh C."/>
            <person name="Coutinho P.M."/>
            <person name="Saito T."/>
            <person name="Elias M."/>
            <person name="Schaap P."/>
            <person name="Kay R.R."/>
            <person name="Henrissat B."/>
            <person name="Eichinger L."/>
            <person name="Rivero F."/>
            <person name="Putnam N.H."/>
            <person name="West C.M."/>
            <person name="Loomis W.F."/>
            <person name="Chisholm R.L."/>
            <person name="Shaulsky G."/>
            <person name="Strassmann J.E."/>
            <person name="Queller D.C."/>
            <person name="Kuspa A."/>
            <person name="Grigoriev I.V."/>
        </authorList>
    </citation>
    <scope>NUCLEOTIDE SEQUENCE [LARGE SCALE GENOMIC DNA]</scope>
    <source>
        <strain evidence="4">QSDP1</strain>
    </source>
</reference>
<protein>
    <recommendedName>
        <fullName evidence="2">Thioredoxin domain-containing protein</fullName>
    </recommendedName>
</protein>
<dbReference type="KEGG" id="dpp:DICPUDRAFT_91548"/>
<dbReference type="InterPro" id="IPR036249">
    <property type="entry name" value="Thioredoxin-like_sf"/>
</dbReference>
<dbReference type="PANTHER" id="PTHR45815">
    <property type="entry name" value="PROTEIN DISULFIDE-ISOMERASE A6"/>
    <property type="match status" value="1"/>
</dbReference>
<feature type="chain" id="PRO_5003263554" description="Thioredoxin domain-containing protein" evidence="1">
    <location>
        <begin position="20"/>
        <end position="144"/>
    </location>
</feature>
<evidence type="ECO:0000259" key="2">
    <source>
        <dbReference type="PROSITE" id="PS51352"/>
    </source>
</evidence>
<evidence type="ECO:0000313" key="4">
    <source>
        <dbReference type="Proteomes" id="UP000001064"/>
    </source>
</evidence>
<dbReference type="GeneID" id="10499065"/>
<keyword evidence="4" id="KW-1185">Reference proteome</keyword>
<evidence type="ECO:0000256" key="1">
    <source>
        <dbReference type="SAM" id="SignalP"/>
    </source>
</evidence>
<accession>F0ZE16</accession>
<dbReference type="Gene3D" id="3.40.30.10">
    <property type="entry name" value="Glutaredoxin"/>
    <property type="match status" value="1"/>
</dbReference>
<dbReference type="Proteomes" id="UP000001064">
    <property type="component" value="Unassembled WGS sequence"/>
</dbReference>
<dbReference type="PANTHER" id="PTHR45815:SF3">
    <property type="entry name" value="PROTEIN DISULFIDE-ISOMERASE A6"/>
    <property type="match status" value="1"/>
</dbReference>
<feature type="domain" description="Thioredoxin" evidence="2">
    <location>
        <begin position="4"/>
        <end position="130"/>
    </location>
</feature>
<proteinExistence type="predicted"/>
<dbReference type="PROSITE" id="PS51352">
    <property type="entry name" value="THIOREDOXIN_2"/>
    <property type="match status" value="1"/>
</dbReference>
<dbReference type="SUPFAM" id="SSF52833">
    <property type="entry name" value="Thioredoxin-like"/>
    <property type="match status" value="1"/>
</dbReference>
<sequence>MKLYFLLIIFLIFIHSSYAKSNIIKLDENNFQDKVMNSEHNWFIKFHAPWCHYCKELVPEFDKLNEQNQLKDVKIGEVNCETEKELCDKYNIEGLPTIKFFSSSQKQSPIEYDGQRTAEDMYDFFYTVLEENDEKESNKKKDEL</sequence>
<dbReference type="VEuPathDB" id="AmoebaDB:DICPUDRAFT_91548"/>
<dbReference type="OMA" id="KVDCTHE"/>
<dbReference type="InParanoid" id="F0ZE16"/>
<organism evidence="3 4">
    <name type="scientific">Dictyostelium purpureum</name>
    <name type="common">Slime mold</name>
    <dbReference type="NCBI Taxonomy" id="5786"/>
    <lineage>
        <taxon>Eukaryota</taxon>
        <taxon>Amoebozoa</taxon>
        <taxon>Evosea</taxon>
        <taxon>Eumycetozoa</taxon>
        <taxon>Dictyostelia</taxon>
        <taxon>Dictyosteliales</taxon>
        <taxon>Dictyosteliaceae</taxon>
        <taxon>Dictyostelium</taxon>
    </lineage>
</organism>
<keyword evidence="1" id="KW-0732">Signal</keyword>
<dbReference type="Pfam" id="PF00085">
    <property type="entry name" value="Thioredoxin"/>
    <property type="match status" value="1"/>
</dbReference>
<dbReference type="RefSeq" id="XP_003285649.1">
    <property type="nucleotide sequence ID" value="XM_003285601.1"/>
</dbReference>
<dbReference type="eggNOG" id="KOG0191">
    <property type="taxonomic scope" value="Eukaryota"/>
</dbReference>
<name>F0ZE16_DICPU</name>
<dbReference type="EMBL" id="GL870990">
    <property type="protein sequence ID" value="EGC37804.1"/>
    <property type="molecule type" value="Genomic_DNA"/>
</dbReference>
<feature type="signal peptide" evidence="1">
    <location>
        <begin position="1"/>
        <end position="19"/>
    </location>
</feature>
<dbReference type="OrthoDB" id="427280at2759"/>
<dbReference type="CDD" id="cd02961">
    <property type="entry name" value="PDI_a_family"/>
    <property type="match status" value="1"/>
</dbReference>
<evidence type="ECO:0000313" key="3">
    <source>
        <dbReference type="EMBL" id="EGC37804.1"/>
    </source>
</evidence>
<dbReference type="InterPro" id="IPR013766">
    <property type="entry name" value="Thioredoxin_domain"/>
</dbReference>